<evidence type="ECO:0000313" key="4">
    <source>
        <dbReference type="EMBL" id="NHN86246.1"/>
    </source>
</evidence>
<dbReference type="RefSeq" id="WP_173584623.1">
    <property type="nucleotide sequence ID" value="NZ_WOTB01000029.1"/>
</dbReference>
<feature type="compositionally biased region" description="Polar residues" evidence="1">
    <location>
        <begin position="27"/>
        <end position="43"/>
    </location>
</feature>
<evidence type="ECO:0000313" key="5">
    <source>
        <dbReference type="Proteomes" id="UP000635278"/>
    </source>
</evidence>
<sequence length="761" mass="83949">MFSWLKRILSGSKIPDTTNEAARKETIASSSTHGPSFHTQHVFSNDEEKLERYGQPRSPKKDDARWVLPGEKVTIHGFEIADGMVYVGNFLTAAPDGSWNADTPAPCLIRPSLKVASGAPQTNLDLGYWPSYTDITPNQRLTYLHWLASGKSDTSYPMGYPFLYFYGLERRLVADSPPIDEEALLVAELERLRSLFGNNGSFVNYSTELLNFIEMKHAVTDIPRVEAWKPDLAALGDHMSPLLQVKLGLHALRGMPLDVDLAIAGILSLSPHLTGLWPRIATTRARPEFIELMRHRFTQKFPKGFRIRDKKESLLDLSYRSASQYLHTSIKFDGFDRLPDPAQLTWTKMIKLCEGAREDLTAFAKVVGKERERAYSMAAALMLPVELGERETVRSFRAWLDDLSQPLADVPLEELGLRCFGSGKAASGLRQACDMSAMLARVGYGMEPDPTYGGTRPGENIILFRIGDTQGQLTPVGADFCTAALIMTAIGSAAKALTLSSKLVEDLTTRLRLTPHETKRLIARLQLLPERLPTLGRLKTIVESVEPEQRTAIASLAASVAVTIGETDQGMMVALERLYEAFGLGRQELYTVLHQSTAATASCASEPIVVEDGKSQRRGHRIPAPPSKAKSQDGIVIDMSKVDVILRETKEVDAILAPIYEDAASEIPISVAVSPTLEQETKFVGLGPRQAHLLEALVNQPEWTRSGFEAKARELGLMPDGALEAINEWAYDTFDEELIVDGDPLIINTGLCLTNGSHLKK</sequence>
<protein>
    <recommendedName>
        <fullName evidence="6">Plasma membrane H+-transporting two-sector ATPase</fullName>
    </recommendedName>
</protein>
<evidence type="ECO:0000256" key="1">
    <source>
        <dbReference type="SAM" id="MobiDB-lite"/>
    </source>
</evidence>
<evidence type="ECO:0008006" key="6">
    <source>
        <dbReference type="Google" id="ProtNLM"/>
    </source>
</evidence>
<reference evidence="4 5" key="1">
    <citation type="journal article" date="2020" name="Int. J. Syst. Evol. Microbiol.">
        <title>Novel acetic acid bacteria from cider fermentations: Acetobacter conturbans sp. nov. and Acetobacter fallax sp. nov.</title>
        <authorList>
            <person name="Sombolestani A.S."/>
            <person name="Cleenwerck I."/>
            <person name="Cnockaert M."/>
            <person name="Borremans W."/>
            <person name="Wieme A.D."/>
            <person name="De Vuyst L."/>
            <person name="Vandamme P."/>
        </authorList>
    </citation>
    <scope>NUCLEOTIDE SEQUENCE [LARGE SCALE GENOMIC DNA]</scope>
    <source>
        <strain evidence="4 5">LMG 30640</strain>
    </source>
</reference>
<feature type="domain" description="TerB N-terminal" evidence="2">
    <location>
        <begin position="69"/>
        <end position="264"/>
    </location>
</feature>
<dbReference type="InterPro" id="IPR025266">
    <property type="entry name" value="TerB_N"/>
</dbReference>
<evidence type="ECO:0000259" key="3">
    <source>
        <dbReference type="Pfam" id="PF15615"/>
    </source>
</evidence>
<feature type="compositionally biased region" description="Basic and acidic residues" evidence="1">
    <location>
        <begin position="44"/>
        <end position="62"/>
    </location>
</feature>
<dbReference type="InterPro" id="IPR029024">
    <property type="entry name" value="TerB-like"/>
</dbReference>
<comment type="caution">
    <text evidence="4">The sequence shown here is derived from an EMBL/GenBank/DDBJ whole genome shotgun (WGS) entry which is preliminary data.</text>
</comment>
<feature type="region of interest" description="Disordered" evidence="1">
    <location>
        <begin position="16"/>
        <end position="62"/>
    </location>
</feature>
<dbReference type="Pfam" id="PF15615">
    <property type="entry name" value="TerB_C"/>
    <property type="match status" value="1"/>
</dbReference>
<dbReference type="Pfam" id="PF13208">
    <property type="entry name" value="TerB_N"/>
    <property type="match status" value="1"/>
</dbReference>
<feature type="domain" description="TerB-C" evidence="3">
    <location>
        <begin position="628"/>
        <end position="749"/>
    </location>
</feature>
<evidence type="ECO:0000259" key="2">
    <source>
        <dbReference type="Pfam" id="PF13208"/>
    </source>
</evidence>
<gene>
    <name evidence="4" type="ORF">GOB93_16600</name>
</gene>
<dbReference type="Proteomes" id="UP000635278">
    <property type="component" value="Unassembled WGS sequence"/>
</dbReference>
<dbReference type="InterPro" id="IPR028932">
    <property type="entry name" value="TerB-C"/>
</dbReference>
<keyword evidence="5" id="KW-1185">Reference proteome</keyword>
<dbReference type="SUPFAM" id="SSF158682">
    <property type="entry name" value="TerB-like"/>
    <property type="match status" value="1"/>
</dbReference>
<organism evidence="4 5">
    <name type="scientific">Acetobacter musti</name>
    <dbReference type="NCBI Taxonomy" id="864732"/>
    <lineage>
        <taxon>Bacteria</taxon>
        <taxon>Pseudomonadati</taxon>
        <taxon>Pseudomonadota</taxon>
        <taxon>Alphaproteobacteria</taxon>
        <taxon>Acetobacterales</taxon>
        <taxon>Acetobacteraceae</taxon>
        <taxon>Acetobacter</taxon>
    </lineage>
</organism>
<proteinExistence type="predicted"/>
<accession>A0ABX0JSU4</accession>
<name>A0ABX0JSU4_9PROT</name>
<dbReference type="EMBL" id="WOTB01000029">
    <property type="protein sequence ID" value="NHN86246.1"/>
    <property type="molecule type" value="Genomic_DNA"/>
</dbReference>